<gene>
    <name evidence="1" type="ORF">COV34_01295</name>
</gene>
<dbReference type="EMBL" id="PCXL01000011">
    <property type="protein sequence ID" value="PIR38232.1"/>
    <property type="molecule type" value="Genomic_DNA"/>
</dbReference>
<organism evidence="1 2">
    <name type="scientific">Candidatus Zambryskibacteria bacterium CG10_big_fil_rev_8_21_14_0_10_42_12</name>
    <dbReference type="NCBI Taxonomy" id="1975115"/>
    <lineage>
        <taxon>Bacteria</taxon>
        <taxon>Candidatus Zambryskiibacteriota</taxon>
    </lineage>
</organism>
<comment type="caution">
    <text evidence="1">The sequence shown here is derived from an EMBL/GenBank/DDBJ whole genome shotgun (WGS) entry which is preliminary data.</text>
</comment>
<dbReference type="AlphaFoldDB" id="A0A2H0QVD9"/>
<reference evidence="1 2" key="1">
    <citation type="submission" date="2017-09" db="EMBL/GenBank/DDBJ databases">
        <title>Depth-based differentiation of microbial function through sediment-hosted aquifers and enrichment of novel symbionts in the deep terrestrial subsurface.</title>
        <authorList>
            <person name="Probst A.J."/>
            <person name="Ladd B."/>
            <person name="Jarett J.K."/>
            <person name="Geller-Mcgrath D.E."/>
            <person name="Sieber C.M."/>
            <person name="Emerson J.B."/>
            <person name="Anantharaman K."/>
            <person name="Thomas B.C."/>
            <person name="Malmstrom R."/>
            <person name="Stieglmeier M."/>
            <person name="Klingl A."/>
            <person name="Woyke T."/>
            <person name="Ryan C.M."/>
            <person name="Banfield J.F."/>
        </authorList>
    </citation>
    <scope>NUCLEOTIDE SEQUENCE [LARGE SCALE GENOMIC DNA]</scope>
    <source>
        <strain evidence="1">CG10_big_fil_rev_8_21_14_0_10_42_12</strain>
    </source>
</reference>
<proteinExistence type="predicted"/>
<evidence type="ECO:0000313" key="2">
    <source>
        <dbReference type="Proteomes" id="UP000231333"/>
    </source>
</evidence>
<sequence>MTVDLEEGNCKVKIKAGGGEIYVGGGILRMHVEYFVDPLNGFGVISAPCPDAISRVECFLEPTHTLIDPKRGLKVRILTRVRGENGKWVMQEGKLLILPVFEPLTDELLGYEMETDELFPKPVFEKNLVEEQE</sequence>
<dbReference type="Proteomes" id="UP000231333">
    <property type="component" value="Unassembled WGS sequence"/>
</dbReference>
<name>A0A2H0QVD9_9BACT</name>
<evidence type="ECO:0000313" key="1">
    <source>
        <dbReference type="EMBL" id="PIR38232.1"/>
    </source>
</evidence>
<protein>
    <submittedName>
        <fullName evidence="1">Uncharacterized protein</fullName>
    </submittedName>
</protein>
<accession>A0A2H0QVD9</accession>